<proteinExistence type="predicted"/>
<evidence type="ECO:0000313" key="2">
    <source>
        <dbReference type="Proteomes" id="UP000789396"/>
    </source>
</evidence>
<keyword evidence="2" id="KW-1185">Reference proteome</keyword>
<feature type="non-terminal residue" evidence="1">
    <location>
        <position position="241"/>
    </location>
</feature>
<protein>
    <submittedName>
        <fullName evidence="1">12993_t:CDS:1</fullName>
    </submittedName>
</protein>
<organism evidence="1 2">
    <name type="scientific">Racocetra fulgida</name>
    <dbReference type="NCBI Taxonomy" id="60492"/>
    <lineage>
        <taxon>Eukaryota</taxon>
        <taxon>Fungi</taxon>
        <taxon>Fungi incertae sedis</taxon>
        <taxon>Mucoromycota</taxon>
        <taxon>Glomeromycotina</taxon>
        <taxon>Glomeromycetes</taxon>
        <taxon>Diversisporales</taxon>
        <taxon>Gigasporaceae</taxon>
        <taxon>Racocetra</taxon>
    </lineage>
</organism>
<comment type="caution">
    <text evidence="1">The sequence shown here is derived from an EMBL/GenBank/DDBJ whole genome shotgun (WGS) entry which is preliminary data.</text>
</comment>
<name>A0A9N9NQT9_9GLOM</name>
<dbReference type="AlphaFoldDB" id="A0A9N9NQT9"/>
<sequence>VIGEIQTIFDQQSKKAVLAECKNEIPTKGIPTIMDEYFPELNKMLKEFDNWLALLETTDDSYQEEIAREDDYDQPQSLFPSLLEGIPQDCVQEVMSYFVNARFHIILIPKRWYNNSKINEDEASVPIYQIKKIESNELPQPLSFQHLARFKQTPNVIQLHGPKQKYGFGMGYAKKALDLAICANKNSLLKKTKRDMSVQDENVNLTNVDVSVGDPLRVQHKGEGIAKSARKLAIMLHDAQI</sequence>
<dbReference type="EMBL" id="CAJVPZ010035704">
    <property type="protein sequence ID" value="CAG8749650.1"/>
    <property type="molecule type" value="Genomic_DNA"/>
</dbReference>
<gene>
    <name evidence="1" type="ORF">RFULGI_LOCUS13504</name>
</gene>
<dbReference type="Proteomes" id="UP000789396">
    <property type="component" value="Unassembled WGS sequence"/>
</dbReference>
<evidence type="ECO:0000313" key="1">
    <source>
        <dbReference type="EMBL" id="CAG8749650.1"/>
    </source>
</evidence>
<accession>A0A9N9NQT9</accession>
<feature type="non-terminal residue" evidence="1">
    <location>
        <position position="1"/>
    </location>
</feature>
<reference evidence="1" key="1">
    <citation type="submission" date="2021-06" db="EMBL/GenBank/DDBJ databases">
        <authorList>
            <person name="Kallberg Y."/>
            <person name="Tangrot J."/>
            <person name="Rosling A."/>
        </authorList>
    </citation>
    <scope>NUCLEOTIDE SEQUENCE</scope>
    <source>
        <strain evidence="1">IN212</strain>
    </source>
</reference>
<dbReference type="OrthoDB" id="2443763at2759"/>